<reference evidence="4" key="1">
    <citation type="submission" date="2013-09" db="EMBL/GenBank/DDBJ databases">
        <title>Corchorus olitorius genome sequencing.</title>
        <authorList>
            <person name="Alam M."/>
            <person name="Haque M.S."/>
            <person name="Islam M.S."/>
            <person name="Emdad E.M."/>
            <person name="Islam M.M."/>
            <person name="Ahmed B."/>
            <person name="Halim A."/>
            <person name="Hossen Q.M.M."/>
            <person name="Hossain M.Z."/>
            <person name="Ahmed R."/>
            <person name="Khan M.M."/>
            <person name="Islam R."/>
            <person name="Rashid M.M."/>
            <person name="Khan S.A."/>
            <person name="Rahman M.S."/>
            <person name="Alam M."/>
            <person name="Yahiya A.S."/>
            <person name="Khan M.S."/>
            <person name="Azam M.S."/>
            <person name="Haque T."/>
            <person name="Lashkar M.Z.H."/>
            <person name="Akhand A.I."/>
            <person name="Morshed G."/>
            <person name="Roy S."/>
            <person name="Uddin K.S."/>
            <person name="Rabeya T."/>
            <person name="Hossain A.S."/>
            <person name="Chowdhury A."/>
            <person name="Snigdha A.R."/>
            <person name="Mortoza M.S."/>
            <person name="Matin S.A."/>
            <person name="Hoque S.M.E."/>
            <person name="Islam M.K."/>
            <person name="Roy D.K."/>
            <person name="Haider R."/>
            <person name="Moosa M.M."/>
            <person name="Elias S.M."/>
            <person name="Hasan A.M."/>
            <person name="Jahan S."/>
            <person name="Shafiuddin M."/>
            <person name="Mahmood N."/>
            <person name="Shommy N.S."/>
        </authorList>
    </citation>
    <scope>NUCLEOTIDE SEQUENCE [LARGE SCALE GENOMIC DNA]</scope>
    <source>
        <strain evidence="4">cv. O-4</strain>
    </source>
</reference>
<keyword evidence="2" id="KW-0812">Transmembrane</keyword>
<name>A0A1R3L2P5_9ROSI</name>
<proteinExistence type="predicted"/>
<organism evidence="3 4">
    <name type="scientific">Corchorus olitorius</name>
    <dbReference type="NCBI Taxonomy" id="93759"/>
    <lineage>
        <taxon>Eukaryota</taxon>
        <taxon>Viridiplantae</taxon>
        <taxon>Streptophyta</taxon>
        <taxon>Embryophyta</taxon>
        <taxon>Tracheophyta</taxon>
        <taxon>Spermatophyta</taxon>
        <taxon>Magnoliopsida</taxon>
        <taxon>eudicotyledons</taxon>
        <taxon>Gunneridae</taxon>
        <taxon>Pentapetalae</taxon>
        <taxon>rosids</taxon>
        <taxon>malvids</taxon>
        <taxon>Malvales</taxon>
        <taxon>Malvaceae</taxon>
        <taxon>Grewioideae</taxon>
        <taxon>Apeibeae</taxon>
        <taxon>Corchorus</taxon>
    </lineage>
</organism>
<gene>
    <name evidence="3" type="ORF">COLO4_01296</name>
</gene>
<comment type="caution">
    <text evidence="3">The sequence shown here is derived from an EMBL/GenBank/DDBJ whole genome shotgun (WGS) entry which is preliminary data.</text>
</comment>
<keyword evidence="2" id="KW-0472">Membrane</keyword>
<protein>
    <submittedName>
        <fullName evidence="3">Uncharacterized protein</fullName>
    </submittedName>
</protein>
<sequence length="273" mass="27156">AQGKGLDQMAAPGRRAGRSLACGGAAAAARRRAHPGLCAGAGPAAGAGAAALALLLLLPCARLVRVRRPARRALHPAGAGRGLGGHDRGAGQLGGRAPAWAVAARHAHRSRELGAGPCGPGLWSGHVGLGLVHQRPLVPAGRGLARGALCPGRHGPGLRAGVSQLEPAVQPGHCRCTRHLAAGPSGLWRRAGAATGRAGPAGGLGLAHSWALGPRTAPACGRTGAATGPAPAVDVTVARPLERRAGRPGRGPDRGRRHRAHAAAGRDHHAGQH</sequence>
<dbReference type="AlphaFoldDB" id="A0A1R3L2P5"/>
<evidence type="ECO:0000313" key="4">
    <source>
        <dbReference type="Proteomes" id="UP000187203"/>
    </source>
</evidence>
<keyword evidence="2" id="KW-1133">Transmembrane helix</keyword>
<evidence type="ECO:0000256" key="2">
    <source>
        <dbReference type="SAM" id="Phobius"/>
    </source>
</evidence>
<accession>A0A1R3L2P5</accession>
<dbReference type="EMBL" id="AWUE01003741">
    <property type="protein sequence ID" value="OMP13615.1"/>
    <property type="molecule type" value="Genomic_DNA"/>
</dbReference>
<feature type="transmembrane region" description="Helical" evidence="2">
    <location>
        <begin position="44"/>
        <end position="64"/>
    </location>
</feature>
<feature type="compositionally biased region" description="Basic and acidic residues" evidence="1">
    <location>
        <begin position="264"/>
        <end position="273"/>
    </location>
</feature>
<evidence type="ECO:0000256" key="1">
    <source>
        <dbReference type="SAM" id="MobiDB-lite"/>
    </source>
</evidence>
<feature type="region of interest" description="Disordered" evidence="1">
    <location>
        <begin position="240"/>
        <end position="273"/>
    </location>
</feature>
<evidence type="ECO:0000313" key="3">
    <source>
        <dbReference type="EMBL" id="OMP13615.1"/>
    </source>
</evidence>
<feature type="compositionally biased region" description="Basic and acidic residues" evidence="1">
    <location>
        <begin position="240"/>
        <end position="254"/>
    </location>
</feature>
<keyword evidence="4" id="KW-1185">Reference proteome</keyword>
<feature type="non-terminal residue" evidence="3">
    <location>
        <position position="1"/>
    </location>
</feature>
<feature type="non-terminal residue" evidence="3">
    <location>
        <position position="273"/>
    </location>
</feature>
<dbReference type="Proteomes" id="UP000187203">
    <property type="component" value="Unassembled WGS sequence"/>
</dbReference>